<keyword evidence="3" id="KW-1185">Reference proteome</keyword>
<dbReference type="EMBL" id="BQXO01000007">
    <property type="protein sequence ID" value="GKT06578.1"/>
    <property type="molecule type" value="Genomic_DNA"/>
</dbReference>
<proteinExistence type="predicted"/>
<evidence type="ECO:0000313" key="2">
    <source>
        <dbReference type="EMBL" id="GKT06578.1"/>
    </source>
</evidence>
<dbReference type="InterPro" id="IPR016181">
    <property type="entry name" value="Acyl_CoA_acyltransferase"/>
</dbReference>
<name>A0ABQ5JVI2_9LACO</name>
<accession>A0ABQ5JVI2</accession>
<dbReference type="Proteomes" id="UP001628078">
    <property type="component" value="Unassembled WGS sequence"/>
</dbReference>
<dbReference type="SUPFAM" id="SSF55729">
    <property type="entry name" value="Acyl-CoA N-acyltransferases (Nat)"/>
    <property type="match status" value="1"/>
</dbReference>
<sequence length="162" mass="18596">MALFGFGKRKKQQAAIDFEKQTGEEGKIYDDAKAVRNAVFVDEQGISQDLEFDGHDDQATHYVGYENDAPVVTARVTKLDKDILQIQRVATIDWARNKGYARALMDQITEDAKADGYRSLYLEAQETAVSFYAKQSFEVFGQPFLEANIWHRKMERELYPED</sequence>
<feature type="domain" description="N-acetyltransferase" evidence="1">
    <location>
        <begin position="16"/>
        <end position="159"/>
    </location>
</feature>
<dbReference type="PROSITE" id="PS51186">
    <property type="entry name" value="GNAT"/>
    <property type="match status" value="1"/>
</dbReference>
<dbReference type="InterPro" id="IPR000182">
    <property type="entry name" value="GNAT_dom"/>
</dbReference>
<reference evidence="2 3" key="1">
    <citation type="submission" date="2022-03" db="EMBL/GenBank/DDBJ databases">
        <title>Draft genome sequence of Furfurilactobacillus curtus JCM 31185.</title>
        <authorList>
            <person name="Suzuki S."/>
            <person name="Endo A."/>
            <person name="Kajikawa A."/>
        </authorList>
    </citation>
    <scope>NUCLEOTIDE SEQUENCE [LARGE SCALE GENOMIC DNA]</scope>
    <source>
        <strain evidence="2 3">JCM 31185</strain>
    </source>
</reference>
<dbReference type="CDD" id="cd04301">
    <property type="entry name" value="NAT_SF"/>
    <property type="match status" value="1"/>
</dbReference>
<organism evidence="2 3">
    <name type="scientific">Furfurilactobacillus curtus</name>
    <dbReference type="NCBI Taxonomy" id="1746200"/>
    <lineage>
        <taxon>Bacteria</taxon>
        <taxon>Bacillati</taxon>
        <taxon>Bacillota</taxon>
        <taxon>Bacilli</taxon>
        <taxon>Lactobacillales</taxon>
        <taxon>Lactobacillaceae</taxon>
        <taxon>Furfurilactobacillus</taxon>
    </lineage>
</organism>
<dbReference type="RefSeq" id="WP_407884841.1">
    <property type="nucleotide sequence ID" value="NZ_BQXO01000007.1"/>
</dbReference>
<comment type="caution">
    <text evidence="2">The sequence shown here is derived from an EMBL/GenBank/DDBJ whole genome shotgun (WGS) entry which is preliminary data.</text>
</comment>
<dbReference type="Gene3D" id="3.40.630.30">
    <property type="match status" value="1"/>
</dbReference>
<evidence type="ECO:0000313" key="3">
    <source>
        <dbReference type="Proteomes" id="UP001628078"/>
    </source>
</evidence>
<dbReference type="Pfam" id="PF13673">
    <property type="entry name" value="Acetyltransf_10"/>
    <property type="match status" value="1"/>
</dbReference>
<evidence type="ECO:0000259" key="1">
    <source>
        <dbReference type="PROSITE" id="PS51186"/>
    </source>
</evidence>
<gene>
    <name evidence="2" type="ORF">JCM31185_18650</name>
</gene>
<protein>
    <submittedName>
        <fullName evidence="2">Acetyltransferase</fullName>
    </submittedName>
</protein>